<dbReference type="Pfam" id="PF09821">
    <property type="entry name" value="AAA_assoc_C"/>
    <property type="match status" value="1"/>
</dbReference>
<evidence type="ECO:0000313" key="6">
    <source>
        <dbReference type="Proteomes" id="UP000437748"/>
    </source>
</evidence>
<dbReference type="PANTHER" id="PTHR42788">
    <property type="entry name" value="TAURINE IMPORT ATP-BINDING PROTEIN-RELATED"/>
    <property type="match status" value="1"/>
</dbReference>
<dbReference type="InterPro" id="IPR003593">
    <property type="entry name" value="AAA+_ATPase"/>
</dbReference>
<dbReference type="PANTHER" id="PTHR42788:SF13">
    <property type="entry name" value="ALIPHATIC SULFONATES IMPORT ATP-BINDING PROTEIN SSUB"/>
    <property type="match status" value="1"/>
</dbReference>
<feature type="domain" description="ABC transporter" evidence="4">
    <location>
        <begin position="5"/>
        <end position="249"/>
    </location>
</feature>
<dbReference type="Pfam" id="PF00005">
    <property type="entry name" value="ABC_tran"/>
    <property type="match status" value="1"/>
</dbReference>
<dbReference type="InterPro" id="IPR027417">
    <property type="entry name" value="P-loop_NTPase"/>
</dbReference>
<dbReference type="InterPro" id="IPR018632">
    <property type="entry name" value="AAA-associated_dom_C"/>
</dbReference>
<accession>A0A6N6VZY0</accession>
<keyword evidence="2" id="KW-0547">Nucleotide-binding</keyword>
<dbReference type="SUPFAM" id="SSF52540">
    <property type="entry name" value="P-loop containing nucleoside triphosphate hydrolases"/>
    <property type="match status" value="1"/>
</dbReference>
<dbReference type="CDD" id="cd03293">
    <property type="entry name" value="ABC_NrtD_SsuB_transporters"/>
    <property type="match status" value="1"/>
</dbReference>
<keyword evidence="1" id="KW-0813">Transport</keyword>
<keyword evidence="3 5" id="KW-0067">ATP-binding</keyword>
<evidence type="ECO:0000256" key="2">
    <source>
        <dbReference type="ARBA" id="ARBA00022741"/>
    </source>
</evidence>
<gene>
    <name evidence="5" type="ORF">GCL60_03210</name>
</gene>
<dbReference type="PROSITE" id="PS00211">
    <property type="entry name" value="ABC_TRANSPORTER_1"/>
    <property type="match status" value="1"/>
</dbReference>
<evidence type="ECO:0000259" key="4">
    <source>
        <dbReference type="PROSITE" id="PS50893"/>
    </source>
</evidence>
<protein>
    <submittedName>
        <fullName evidence="5">ATP-binding cassette domain-containing protein</fullName>
    </submittedName>
</protein>
<dbReference type="Proteomes" id="UP000437748">
    <property type="component" value="Unassembled WGS sequence"/>
</dbReference>
<evidence type="ECO:0000256" key="1">
    <source>
        <dbReference type="ARBA" id="ARBA00022448"/>
    </source>
</evidence>
<dbReference type="SMART" id="SM00382">
    <property type="entry name" value="AAA"/>
    <property type="match status" value="1"/>
</dbReference>
<evidence type="ECO:0000313" key="5">
    <source>
        <dbReference type="EMBL" id="KAB8040956.1"/>
    </source>
</evidence>
<dbReference type="Gene3D" id="3.40.50.300">
    <property type="entry name" value="P-loop containing nucleotide triphosphate hydrolases"/>
    <property type="match status" value="1"/>
</dbReference>
<organism evidence="5 6">
    <name type="scientific">Silvanigrella paludirubra</name>
    <dbReference type="NCBI Taxonomy" id="2499159"/>
    <lineage>
        <taxon>Bacteria</taxon>
        <taxon>Pseudomonadati</taxon>
        <taxon>Bdellovibrionota</taxon>
        <taxon>Oligoflexia</taxon>
        <taxon>Silvanigrellales</taxon>
        <taxon>Silvanigrellaceae</taxon>
        <taxon>Silvanigrella</taxon>
    </lineage>
</organism>
<dbReference type="InterPro" id="IPR003439">
    <property type="entry name" value="ABC_transporter-like_ATP-bd"/>
</dbReference>
<evidence type="ECO:0000256" key="3">
    <source>
        <dbReference type="ARBA" id="ARBA00022840"/>
    </source>
</evidence>
<comment type="caution">
    <text evidence="5">The sequence shown here is derived from an EMBL/GenBank/DDBJ whole genome shotgun (WGS) entry which is preliminary data.</text>
</comment>
<dbReference type="EMBL" id="WFLM01000001">
    <property type="protein sequence ID" value="KAB8040956.1"/>
    <property type="molecule type" value="Genomic_DNA"/>
</dbReference>
<dbReference type="PROSITE" id="PS50893">
    <property type="entry name" value="ABC_TRANSPORTER_2"/>
    <property type="match status" value="1"/>
</dbReference>
<dbReference type="AlphaFoldDB" id="A0A6N6VZY0"/>
<dbReference type="InterPro" id="IPR050166">
    <property type="entry name" value="ABC_transporter_ATP-bind"/>
</dbReference>
<name>A0A6N6VZY0_9BACT</name>
<dbReference type="GO" id="GO:0005524">
    <property type="term" value="F:ATP binding"/>
    <property type="evidence" value="ECO:0007669"/>
    <property type="project" value="UniProtKB-KW"/>
</dbReference>
<reference evidence="5 6" key="1">
    <citation type="submission" date="2019-10" db="EMBL/GenBank/DDBJ databases">
        <title>New species of Slilvanegrellaceae.</title>
        <authorList>
            <person name="Pitt A."/>
            <person name="Hahn M.W."/>
        </authorList>
    </citation>
    <scope>NUCLEOTIDE SEQUENCE [LARGE SCALE GENOMIC DNA]</scope>
    <source>
        <strain evidence="5 6">SP-Ram-0.45-NSY-1</strain>
    </source>
</reference>
<proteinExistence type="predicted"/>
<sequence length="477" mass="54135">MPKELRIKSMSKKKIVLSVRSLCKDYRRPSGNMFTVLEGINLDIYDGEFLALVGLSGSGKSTLLRCMAGLLSPDRGTVSYANPSPENMQLSAFVFQNFALFPWMTIRENIAVSMPKLTKQEQHVRIDRIIQLVGLKGFEDAFPRELSGGMRQRVSLARAMVSDPMIMFMDEPFSALDPLTSESLRAELVRLWAQPDRKIRSCVLVTHRFEEALQLADRILILSSNPGTIFRSIEINLPRPRMPNSIEYKEIEEQLEKAFGQLHLDKVTDDTEYETIAPEIQPIQKPTEIQNKNKTTSPIVDKNMEESKLNKDIQHTKTKRVKPLINTNLTLVEGLVSRLSTEVETTDLYDLCEDMGQSVDQVLPAVAAAETLGFIITPGIRVVLTEEGRKFASEHDAEARGKMMRYAILKLPVVYSIYELVKNSGEEGLEADIAIEQIVMMLPFEDHDVQFQTLLKWCRYANLIVYDSDEEKLFIPD</sequence>
<dbReference type="GO" id="GO:0016887">
    <property type="term" value="F:ATP hydrolysis activity"/>
    <property type="evidence" value="ECO:0007669"/>
    <property type="project" value="InterPro"/>
</dbReference>
<dbReference type="InterPro" id="IPR017871">
    <property type="entry name" value="ABC_transporter-like_CS"/>
</dbReference>
<keyword evidence="6" id="KW-1185">Reference proteome</keyword>